<keyword evidence="3" id="KW-0963">Cytoplasm</keyword>
<dbReference type="AlphaFoldDB" id="A0AAD4DA95"/>
<proteinExistence type="predicted"/>
<reference evidence="7" key="1">
    <citation type="journal article" date="2020" name="Fungal Divers.">
        <title>Resolving the Mortierellaceae phylogeny through synthesis of multi-gene phylogenetics and phylogenomics.</title>
        <authorList>
            <person name="Vandepol N."/>
            <person name="Liber J."/>
            <person name="Desiro A."/>
            <person name="Na H."/>
            <person name="Kennedy M."/>
            <person name="Barry K."/>
            <person name="Grigoriev I.V."/>
            <person name="Miller A.N."/>
            <person name="O'Donnell K."/>
            <person name="Stajich J.E."/>
            <person name="Bonito G."/>
        </authorList>
    </citation>
    <scope>NUCLEOTIDE SEQUENCE</scope>
    <source>
        <strain evidence="7">NRRL 28262</strain>
    </source>
</reference>
<feature type="compositionally biased region" description="Basic residues" evidence="6">
    <location>
        <begin position="713"/>
        <end position="723"/>
    </location>
</feature>
<keyword evidence="4" id="KW-0677">Repeat</keyword>
<keyword evidence="8" id="KW-1185">Reference proteome</keyword>
<evidence type="ECO:0000256" key="4">
    <source>
        <dbReference type="ARBA" id="ARBA00022737"/>
    </source>
</evidence>
<feature type="compositionally biased region" description="Gly residues" evidence="6">
    <location>
        <begin position="763"/>
        <end position="772"/>
    </location>
</feature>
<feature type="compositionally biased region" description="Low complexity" evidence="6">
    <location>
        <begin position="728"/>
        <end position="741"/>
    </location>
</feature>
<dbReference type="InterPro" id="IPR016024">
    <property type="entry name" value="ARM-type_fold"/>
</dbReference>
<dbReference type="GO" id="GO:0034657">
    <property type="term" value="C:GID complex"/>
    <property type="evidence" value="ECO:0007669"/>
    <property type="project" value="TreeGrafter"/>
</dbReference>
<dbReference type="EMBL" id="JAAAIL010000882">
    <property type="protein sequence ID" value="KAG0272675.1"/>
    <property type="molecule type" value="Genomic_DNA"/>
</dbReference>
<feature type="compositionally biased region" description="Low complexity" evidence="6">
    <location>
        <begin position="674"/>
        <end position="703"/>
    </location>
</feature>
<dbReference type="PANTHER" id="PTHR15651">
    <property type="entry name" value="ARMADILLO REPEAT-CONTAINING PROTEIN 8"/>
    <property type="match status" value="1"/>
</dbReference>
<accession>A0AAD4DA95</accession>
<evidence type="ECO:0000256" key="5">
    <source>
        <dbReference type="ARBA" id="ARBA00023242"/>
    </source>
</evidence>
<keyword evidence="5" id="KW-0539">Nucleus</keyword>
<dbReference type="InterPro" id="IPR038739">
    <property type="entry name" value="ARMC8/Vid28"/>
</dbReference>
<evidence type="ECO:0000256" key="6">
    <source>
        <dbReference type="SAM" id="MobiDB-lite"/>
    </source>
</evidence>
<comment type="subcellular location">
    <subcellularLocation>
        <location evidence="2">Cytoplasm</location>
    </subcellularLocation>
    <subcellularLocation>
        <location evidence="1">Nucleus</location>
    </subcellularLocation>
</comment>
<dbReference type="Proteomes" id="UP001194580">
    <property type="component" value="Unassembled WGS sequence"/>
</dbReference>
<dbReference type="PANTHER" id="PTHR15651:SF7">
    <property type="entry name" value="ARMADILLO REPEAT-CONTAINING PROTEIN 8"/>
    <property type="match status" value="1"/>
</dbReference>
<evidence type="ECO:0008006" key="9">
    <source>
        <dbReference type="Google" id="ProtNLM"/>
    </source>
</evidence>
<dbReference type="InterPro" id="IPR000225">
    <property type="entry name" value="Armadillo"/>
</dbReference>
<dbReference type="GO" id="GO:0043161">
    <property type="term" value="P:proteasome-mediated ubiquitin-dependent protein catabolic process"/>
    <property type="evidence" value="ECO:0007669"/>
    <property type="project" value="TreeGrafter"/>
</dbReference>
<evidence type="ECO:0000313" key="8">
    <source>
        <dbReference type="Proteomes" id="UP001194580"/>
    </source>
</evidence>
<evidence type="ECO:0000313" key="7">
    <source>
        <dbReference type="EMBL" id="KAG0272675.1"/>
    </source>
</evidence>
<dbReference type="Pfam" id="PF00514">
    <property type="entry name" value="Arm"/>
    <property type="match status" value="2"/>
</dbReference>
<comment type="caution">
    <text evidence="7">The sequence shown here is derived from an EMBL/GenBank/DDBJ whole genome shotgun (WGS) entry which is preliminary data.</text>
</comment>
<dbReference type="GO" id="GO:0005634">
    <property type="term" value="C:nucleus"/>
    <property type="evidence" value="ECO:0007669"/>
    <property type="project" value="UniProtKB-SubCell"/>
</dbReference>
<evidence type="ECO:0000256" key="3">
    <source>
        <dbReference type="ARBA" id="ARBA00022490"/>
    </source>
</evidence>
<dbReference type="GO" id="GO:0005737">
    <property type="term" value="C:cytoplasm"/>
    <property type="evidence" value="ECO:0007669"/>
    <property type="project" value="UniProtKB-SubCell"/>
</dbReference>
<name>A0AAD4DA95_9FUNG</name>
<dbReference type="SMART" id="SM00185">
    <property type="entry name" value="ARM"/>
    <property type="match status" value="8"/>
</dbReference>
<feature type="region of interest" description="Disordered" evidence="6">
    <location>
        <begin position="671"/>
        <end position="772"/>
    </location>
</feature>
<protein>
    <recommendedName>
        <fullName evidence="9">Armadillo repeat-containing protein 8</fullName>
    </recommendedName>
</protein>
<dbReference type="Gene3D" id="1.25.10.10">
    <property type="entry name" value="Leucine-rich Repeat Variant"/>
    <property type="match status" value="2"/>
</dbReference>
<gene>
    <name evidence="7" type="ORF">BGZ95_011547</name>
</gene>
<dbReference type="SUPFAM" id="SSF48371">
    <property type="entry name" value="ARM repeat"/>
    <property type="match status" value="1"/>
</dbReference>
<organism evidence="7 8">
    <name type="scientific">Linnemannia exigua</name>
    <dbReference type="NCBI Taxonomy" id="604196"/>
    <lineage>
        <taxon>Eukaryota</taxon>
        <taxon>Fungi</taxon>
        <taxon>Fungi incertae sedis</taxon>
        <taxon>Mucoromycota</taxon>
        <taxon>Mortierellomycotina</taxon>
        <taxon>Mortierellomycetes</taxon>
        <taxon>Mortierellales</taxon>
        <taxon>Mortierellaceae</taxon>
        <taxon>Linnemannia</taxon>
    </lineage>
</organism>
<evidence type="ECO:0000256" key="1">
    <source>
        <dbReference type="ARBA" id="ARBA00004123"/>
    </source>
</evidence>
<sequence length="772" mass="84464">MTLTPHEVAVSQLATDQAVPLDRIKSLRFIKNNIIGNKTKKDLYIQLGIVSRLQDIISTKDDKDSQLKIQAVIVLGSFAFGNESNILALTNSGVVEPLLNCLNIVGDPKLIEAAARTLNAIYSSPKVSRQQLFMGNHLHVLVQLLDTFSNKHRPGQEIIQVHTAELVASILARCCETLEQQMQIADSGAIPLLMRLLASGVSKSQEAALGALAALVKDNPELAQVIAQMRLEKGERPAPFILRLVRDKSPTMRLAAATCLTYLNRAGVIPEHNSDIMLTVLPILVKMLQLTGSVQETAPQVLAHLIWESENMQKAVCDMEAIPKLASIISQMDEEDNVYGIVGQKDKLKENSLLALAAISQLKEDCRKQVIEAKVLSHIVSAMSHPSVGVRAAACQCTRSLSRSVKNLRTSLVDAGIENPLFQLLSDEDLGVLRSATATLCNIVLDVSPMKKTIMERGIVSKFVRMISYGDNVVRLNTVWAIKNLVFEAESDVKENVMRQFGYNNLVLLLNDSEPAVQEQALNLVRNLAHRREHDIEQVFKGLGNGQLLSIIEEKLSWDDPKLLEHALYVLVNIATGSEYHKQSILKRQGILRSVLRSMNHESPAIRVASIWVIINLTWPDDKVPDSVHECVTLLRSMGIEDRLLALNADHDLDVRDRVKTALQHFLADQQQYGHGNNSNNNNNNGVSSTTTRAMSTTTGMMSPDLTGSGNGRHSHMSSRHHNPQQPPQSNDPSASSSSGDAHGGSGGAGSAMDTTHIVTGRSGAGGGHDRR</sequence>
<dbReference type="InterPro" id="IPR011989">
    <property type="entry name" value="ARM-like"/>
</dbReference>
<evidence type="ECO:0000256" key="2">
    <source>
        <dbReference type="ARBA" id="ARBA00004496"/>
    </source>
</evidence>